<accession>A0A0A9DFA4</accession>
<dbReference type="AlphaFoldDB" id="A0A0A9DFA4"/>
<proteinExistence type="predicted"/>
<sequence>MFRVIKMQFSLVCHRHKTQLCKRQRKNHPARSVKVSKQLCMLCVIALASQCSFYPADV</sequence>
<dbReference type="EMBL" id="GBRH01213580">
    <property type="protein sequence ID" value="JAD84315.1"/>
    <property type="molecule type" value="Transcribed_RNA"/>
</dbReference>
<reference evidence="1" key="2">
    <citation type="journal article" date="2015" name="Data Brief">
        <title>Shoot transcriptome of the giant reed, Arundo donax.</title>
        <authorList>
            <person name="Barrero R.A."/>
            <person name="Guerrero F.D."/>
            <person name="Moolhuijzen P."/>
            <person name="Goolsby J.A."/>
            <person name="Tidwell J."/>
            <person name="Bellgard S.E."/>
            <person name="Bellgard M.I."/>
        </authorList>
    </citation>
    <scope>NUCLEOTIDE SEQUENCE</scope>
    <source>
        <tissue evidence="1">Shoot tissue taken approximately 20 cm above the soil surface</tissue>
    </source>
</reference>
<protein>
    <submittedName>
        <fullName evidence="1">Uncharacterized protein</fullName>
    </submittedName>
</protein>
<evidence type="ECO:0000313" key="1">
    <source>
        <dbReference type="EMBL" id="JAD84315.1"/>
    </source>
</evidence>
<organism evidence="1">
    <name type="scientific">Arundo donax</name>
    <name type="common">Giant reed</name>
    <name type="synonym">Donax arundinaceus</name>
    <dbReference type="NCBI Taxonomy" id="35708"/>
    <lineage>
        <taxon>Eukaryota</taxon>
        <taxon>Viridiplantae</taxon>
        <taxon>Streptophyta</taxon>
        <taxon>Embryophyta</taxon>
        <taxon>Tracheophyta</taxon>
        <taxon>Spermatophyta</taxon>
        <taxon>Magnoliopsida</taxon>
        <taxon>Liliopsida</taxon>
        <taxon>Poales</taxon>
        <taxon>Poaceae</taxon>
        <taxon>PACMAD clade</taxon>
        <taxon>Arundinoideae</taxon>
        <taxon>Arundineae</taxon>
        <taxon>Arundo</taxon>
    </lineage>
</organism>
<name>A0A0A9DFA4_ARUDO</name>
<reference evidence="1" key="1">
    <citation type="submission" date="2014-09" db="EMBL/GenBank/DDBJ databases">
        <authorList>
            <person name="Magalhaes I.L.F."/>
            <person name="Oliveira U."/>
            <person name="Santos F.R."/>
            <person name="Vidigal T.H.D.A."/>
            <person name="Brescovit A.D."/>
            <person name="Santos A.J."/>
        </authorList>
    </citation>
    <scope>NUCLEOTIDE SEQUENCE</scope>
    <source>
        <tissue evidence="1">Shoot tissue taken approximately 20 cm above the soil surface</tissue>
    </source>
</reference>